<feature type="domain" description="SaeA third Fn3-like" evidence="4">
    <location>
        <begin position="435"/>
        <end position="526"/>
    </location>
</feature>
<dbReference type="AlphaFoldDB" id="A0A364V921"/>
<dbReference type="InterPro" id="IPR058691">
    <property type="entry name" value="Fn3_SaeA_1st"/>
</dbReference>
<dbReference type="InterPro" id="IPR058692">
    <property type="entry name" value="Fn3_SaeA_2nd"/>
</dbReference>
<gene>
    <name evidence="6" type="ORF">DLJ54_00525</name>
</gene>
<proteinExistence type="predicted"/>
<dbReference type="InterPro" id="IPR058694">
    <property type="entry name" value="Fn3_SaeA_4th"/>
</dbReference>
<comment type="caution">
    <text evidence="6">The sequence shown here is derived from an EMBL/GenBank/DDBJ whole genome shotgun (WGS) entry which is preliminary data.</text>
</comment>
<evidence type="ECO:0000256" key="1">
    <source>
        <dbReference type="SAM" id="MobiDB-lite"/>
    </source>
</evidence>
<evidence type="ECO:0000313" key="6">
    <source>
        <dbReference type="EMBL" id="RAV33066.1"/>
    </source>
</evidence>
<evidence type="ECO:0000259" key="3">
    <source>
        <dbReference type="Pfam" id="PF25833"/>
    </source>
</evidence>
<feature type="compositionally biased region" description="Basic and acidic residues" evidence="1">
    <location>
        <begin position="96"/>
        <end position="110"/>
    </location>
</feature>
<dbReference type="RefSeq" id="WP_113629937.1">
    <property type="nucleotide sequence ID" value="NZ_QHCV01000003.1"/>
</dbReference>
<evidence type="ECO:0000259" key="2">
    <source>
        <dbReference type="Pfam" id="PF25832"/>
    </source>
</evidence>
<dbReference type="Pfam" id="PF25834">
    <property type="entry name" value="Fn3_SaeA_4th"/>
    <property type="match status" value="1"/>
</dbReference>
<feature type="region of interest" description="Disordered" evidence="1">
    <location>
        <begin position="76"/>
        <end position="140"/>
    </location>
</feature>
<dbReference type="Proteomes" id="UP000251577">
    <property type="component" value="Unassembled WGS sequence"/>
</dbReference>
<evidence type="ECO:0000259" key="5">
    <source>
        <dbReference type="Pfam" id="PF25835"/>
    </source>
</evidence>
<sequence length="804" mass="87962">MDTAWLGLRDVPLETLVGALYGTQDDAADLADAGFSEQAAAAFISSPFGAHLAGVELPDLSANEFDGASPIGIYGGAERGGLGTREEGSPQSARHRVGEHDAGDTGRDTVGEPSGPSGMRSEDGSAGVAEPADQRQSQTALSAMERLKRRRRKSSALTVDWPVDQWESLIDTSKRAYGEELSLESAVELCAEFEYTPESQVPCGRISAQFDDGLGAEPGDELGDIAAGDQAQRRVLIRWDQKEVTGSGVVYRVVADTAARDEIHSPEQGTVFELTEGNAAIHDVPDNAGYQHYQVWMDVLDEGDDESGAQTQPRLVGETLVVFPPRWVSLREDQGRVNGSWDSLDGHEEVRVFAAPASSDQAPQANPANELRTGVTNKSFVHPINTTVDRMSYQLVPQVTYRGETREGEPTRIRSTDVQGSPERTELLALERVSGANRDEIQASWIAPVGRLRVCLTQREPVASLYEHIVPERALASDPALSQGIWCYDEEVEAGKPQEFVTDWPNEWHEVHVVLVTTRGGKNAVSPSKVLQRVSPLENPRLVERGESQVITFAWPAGAELVRYQVGDDSPMDLTEVDYRRAGGIRLSLPTTSTKVTLTPRNIYNGEETIAEPSVLLYPGRAEYRYSLGISSFFDNSGGVQPQQYPRLQLMIWRTQGEDLRPPTFVLVRNSRLPLHASDGAIVRTAECSMADAPQPHWDWSLRVQPHMLPAGQEGADRMGRVWLVHPNDVERSAYYRLFIVEDTGQAVPQSGGASVFGMGAGSAFGESPMSDQAGEEDVQQVRYVNDESASSQLFVDLNREGIW</sequence>
<dbReference type="Pfam" id="PF25835">
    <property type="entry name" value="Fn3_SaeA_5th"/>
    <property type="match status" value="1"/>
</dbReference>
<accession>A0A364V921</accession>
<reference evidence="6 7" key="1">
    <citation type="journal article" date="2018" name="Syst. Appl. Microbiol.">
        <title>Corynebacterium heidelbergense sp. nov., isolated from the preen glands of Egyptian geese (Alopochen aegyptiacus).</title>
        <authorList>
            <person name="Braun M.S."/>
            <person name="Wang E."/>
            <person name="Zimmermann S."/>
            <person name="Wink M."/>
        </authorList>
    </citation>
    <scope>NUCLEOTIDE SEQUENCE [LARGE SCALE GENOMIC DNA]</scope>
    <source>
        <strain evidence="6 7">647</strain>
    </source>
</reference>
<feature type="compositionally biased region" description="Basic and acidic residues" evidence="1">
    <location>
        <begin position="403"/>
        <end position="415"/>
    </location>
</feature>
<evidence type="ECO:0000313" key="7">
    <source>
        <dbReference type="Proteomes" id="UP000251577"/>
    </source>
</evidence>
<protein>
    <submittedName>
        <fullName evidence="6">Uncharacterized protein</fullName>
    </submittedName>
</protein>
<organism evidence="6 7">
    <name type="scientific">Corynebacterium heidelbergense</name>
    <dbReference type="NCBI Taxonomy" id="2055947"/>
    <lineage>
        <taxon>Bacteria</taxon>
        <taxon>Bacillati</taxon>
        <taxon>Actinomycetota</taxon>
        <taxon>Actinomycetes</taxon>
        <taxon>Mycobacteriales</taxon>
        <taxon>Corynebacteriaceae</taxon>
        <taxon>Corynebacterium</taxon>
    </lineage>
</organism>
<dbReference type="EMBL" id="QHCV01000003">
    <property type="protein sequence ID" value="RAV33066.1"/>
    <property type="molecule type" value="Genomic_DNA"/>
</dbReference>
<feature type="domain" description="SaeA first Fn3-like" evidence="2">
    <location>
        <begin position="230"/>
        <end position="319"/>
    </location>
</feature>
<evidence type="ECO:0000259" key="4">
    <source>
        <dbReference type="Pfam" id="PF25834"/>
    </source>
</evidence>
<feature type="region of interest" description="Disordered" evidence="1">
    <location>
        <begin position="402"/>
        <end position="421"/>
    </location>
</feature>
<dbReference type="InterPro" id="IPR058693">
    <property type="entry name" value="Fn3_SaeA_3rd"/>
</dbReference>
<feature type="domain" description="SaeA fourth Fn3-like" evidence="5">
    <location>
        <begin position="538"/>
        <end position="616"/>
    </location>
</feature>
<name>A0A364V921_9CORY</name>
<dbReference type="Pfam" id="PF25833">
    <property type="entry name" value="Fn3_SaeA_3rd"/>
    <property type="match status" value="1"/>
</dbReference>
<dbReference type="Pfam" id="PF25832">
    <property type="entry name" value="Fn3_SaeA_2nd"/>
    <property type="match status" value="1"/>
</dbReference>
<keyword evidence="7" id="KW-1185">Reference proteome</keyword>
<feature type="domain" description="SaeA second Fn3-like" evidence="3">
    <location>
        <begin position="328"/>
        <end position="410"/>
    </location>
</feature>